<dbReference type="Proteomes" id="UP001501578">
    <property type="component" value="Unassembled WGS sequence"/>
</dbReference>
<proteinExistence type="predicted"/>
<keyword evidence="3" id="KW-0804">Transcription</keyword>
<comment type="caution">
    <text evidence="6">The sequence shown here is derived from an EMBL/GenBank/DDBJ whole genome shotgun (WGS) entry which is preliminary data.</text>
</comment>
<protein>
    <submittedName>
        <fullName evidence="6">TetR/AcrR family transcriptional regulator</fullName>
    </submittedName>
</protein>
<feature type="DNA-binding region" description="H-T-H motif" evidence="4">
    <location>
        <begin position="31"/>
        <end position="50"/>
    </location>
</feature>
<keyword evidence="2 4" id="KW-0238">DNA-binding</keyword>
<organism evidence="6 7">
    <name type="scientific">Nonomuraea longicatena</name>
    <dbReference type="NCBI Taxonomy" id="83682"/>
    <lineage>
        <taxon>Bacteria</taxon>
        <taxon>Bacillati</taxon>
        <taxon>Actinomycetota</taxon>
        <taxon>Actinomycetes</taxon>
        <taxon>Streptosporangiales</taxon>
        <taxon>Streptosporangiaceae</taxon>
        <taxon>Nonomuraea</taxon>
    </lineage>
</organism>
<dbReference type="PANTHER" id="PTHR30055">
    <property type="entry name" value="HTH-TYPE TRANSCRIPTIONAL REGULATOR RUTR"/>
    <property type="match status" value="1"/>
</dbReference>
<dbReference type="InterPro" id="IPR050109">
    <property type="entry name" value="HTH-type_TetR-like_transc_reg"/>
</dbReference>
<name>A0ABN1PAN6_9ACTN</name>
<evidence type="ECO:0000256" key="2">
    <source>
        <dbReference type="ARBA" id="ARBA00023125"/>
    </source>
</evidence>
<gene>
    <name evidence="6" type="ORF">GCM10009560_25830</name>
</gene>
<dbReference type="Gene3D" id="1.10.357.10">
    <property type="entry name" value="Tetracycline Repressor, domain 2"/>
    <property type="match status" value="1"/>
</dbReference>
<accession>A0ABN1PAN6</accession>
<evidence type="ECO:0000259" key="5">
    <source>
        <dbReference type="PROSITE" id="PS50977"/>
    </source>
</evidence>
<evidence type="ECO:0000313" key="6">
    <source>
        <dbReference type="EMBL" id="GAA0924799.1"/>
    </source>
</evidence>
<dbReference type="PANTHER" id="PTHR30055:SF234">
    <property type="entry name" value="HTH-TYPE TRANSCRIPTIONAL REGULATOR BETI"/>
    <property type="match status" value="1"/>
</dbReference>
<keyword evidence="1" id="KW-0805">Transcription regulation</keyword>
<evidence type="ECO:0000256" key="4">
    <source>
        <dbReference type="PROSITE-ProRule" id="PRU00335"/>
    </source>
</evidence>
<dbReference type="InterPro" id="IPR009057">
    <property type="entry name" value="Homeodomain-like_sf"/>
</dbReference>
<keyword evidence="7" id="KW-1185">Reference proteome</keyword>
<dbReference type="RefSeq" id="WP_343950053.1">
    <property type="nucleotide sequence ID" value="NZ_BAAAHQ010000011.1"/>
</dbReference>
<evidence type="ECO:0000256" key="1">
    <source>
        <dbReference type="ARBA" id="ARBA00023015"/>
    </source>
</evidence>
<dbReference type="PROSITE" id="PS50977">
    <property type="entry name" value="HTH_TETR_2"/>
    <property type="match status" value="1"/>
</dbReference>
<feature type="domain" description="HTH tetR-type" evidence="5">
    <location>
        <begin position="10"/>
        <end position="68"/>
    </location>
</feature>
<sequence>MIGHEGSRASRIRQSILDVATEVLIADPSASMADIAAAAGLGRTTITKRYPTRQAMLVAVAHDAMDRLDKAYVEAHLDVPGEQALEALRRLVTLVIPLGPRIQFLVCQPSLELDEGLTARVQTFDAPVELLFRAGQQAGIFRAEAPVWWAVLTFNSLVYSAWEAITQGRLAPLDAPDLVVMTLLGGIGTPPGGHSKSH</sequence>
<reference evidence="6 7" key="1">
    <citation type="journal article" date="2019" name="Int. J. Syst. Evol. Microbiol.">
        <title>The Global Catalogue of Microorganisms (GCM) 10K type strain sequencing project: providing services to taxonomists for standard genome sequencing and annotation.</title>
        <authorList>
            <consortium name="The Broad Institute Genomics Platform"/>
            <consortium name="The Broad Institute Genome Sequencing Center for Infectious Disease"/>
            <person name="Wu L."/>
            <person name="Ma J."/>
        </authorList>
    </citation>
    <scope>NUCLEOTIDE SEQUENCE [LARGE SCALE GENOMIC DNA]</scope>
    <source>
        <strain evidence="6 7">JCM 11136</strain>
    </source>
</reference>
<dbReference type="EMBL" id="BAAAHQ010000011">
    <property type="protein sequence ID" value="GAA0924799.1"/>
    <property type="molecule type" value="Genomic_DNA"/>
</dbReference>
<dbReference type="SUPFAM" id="SSF46689">
    <property type="entry name" value="Homeodomain-like"/>
    <property type="match status" value="1"/>
</dbReference>
<evidence type="ECO:0000256" key="3">
    <source>
        <dbReference type="ARBA" id="ARBA00023163"/>
    </source>
</evidence>
<dbReference type="Pfam" id="PF00440">
    <property type="entry name" value="TetR_N"/>
    <property type="match status" value="1"/>
</dbReference>
<evidence type="ECO:0000313" key="7">
    <source>
        <dbReference type="Proteomes" id="UP001501578"/>
    </source>
</evidence>
<dbReference type="InterPro" id="IPR001647">
    <property type="entry name" value="HTH_TetR"/>
</dbReference>